<gene>
    <name evidence="1" type="ORF">C8N29_12312</name>
</gene>
<dbReference type="RefSeq" id="WP_204509373.1">
    <property type="nucleotide sequence ID" value="NZ_QAON01000023.1"/>
</dbReference>
<reference evidence="1 2" key="1">
    <citation type="submission" date="2018-04" db="EMBL/GenBank/DDBJ databases">
        <title>Genomic Encyclopedia of Archaeal and Bacterial Type Strains, Phase II (KMG-II): from individual species to whole genera.</title>
        <authorList>
            <person name="Goeker M."/>
        </authorList>
    </citation>
    <scope>NUCLEOTIDE SEQUENCE [LARGE SCALE GENOMIC DNA]</scope>
    <source>
        <strain evidence="1 2">DSM 5822</strain>
    </source>
</reference>
<organism evidence="1 2">
    <name type="scientific">Agitococcus lubricus</name>
    <dbReference type="NCBI Taxonomy" id="1077255"/>
    <lineage>
        <taxon>Bacteria</taxon>
        <taxon>Pseudomonadati</taxon>
        <taxon>Pseudomonadota</taxon>
        <taxon>Gammaproteobacteria</taxon>
        <taxon>Moraxellales</taxon>
        <taxon>Moraxellaceae</taxon>
        <taxon>Agitococcus</taxon>
    </lineage>
</organism>
<dbReference type="Proteomes" id="UP000244223">
    <property type="component" value="Unassembled WGS sequence"/>
</dbReference>
<dbReference type="AlphaFoldDB" id="A0A2T5ITE0"/>
<evidence type="ECO:0000313" key="1">
    <source>
        <dbReference type="EMBL" id="PTQ87123.1"/>
    </source>
</evidence>
<accession>A0A2T5ITE0</accession>
<protein>
    <submittedName>
        <fullName evidence="1">Uncharacterized protein</fullName>
    </submittedName>
</protein>
<proteinExistence type="predicted"/>
<name>A0A2T5ITE0_9GAMM</name>
<sequence>MVKVGFIVEGDTEKLIVESPAFVAWLVANGITLVNPVVNAKGGGNLLPQYRPLYSDSSTSTG</sequence>
<keyword evidence="2" id="KW-1185">Reference proteome</keyword>
<dbReference type="EMBL" id="QAON01000023">
    <property type="protein sequence ID" value="PTQ87123.1"/>
    <property type="molecule type" value="Genomic_DNA"/>
</dbReference>
<evidence type="ECO:0000313" key="2">
    <source>
        <dbReference type="Proteomes" id="UP000244223"/>
    </source>
</evidence>
<comment type="caution">
    <text evidence="1">The sequence shown here is derived from an EMBL/GenBank/DDBJ whole genome shotgun (WGS) entry which is preliminary data.</text>
</comment>